<evidence type="ECO:0000313" key="9">
    <source>
        <dbReference type="EMBL" id="MYM57017.1"/>
    </source>
</evidence>
<reference evidence="9 10" key="1">
    <citation type="submission" date="2020-01" db="EMBL/GenBank/DDBJ databases">
        <authorList>
            <person name="Chen S."/>
        </authorList>
    </citation>
    <scope>NUCLEOTIDE SEQUENCE [LARGE SCALE GENOMIC DNA]</scope>
    <source>
        <strain evidence="9 10">GS-10</strain>
    </source>
</reference>
<proteinExistence type="inferred from homology"/>
<dbReference type="InterPro" id="IPR052017">
    <property type="entry name" value="TSUP"/>
</dbReference>
<dbReference type="Pfam" id="PF01925">
    <property type="entry name" value="TauE"/>
    <property type="match status" value="1"/>
</dbReference>
<organism evidence="9 10">
    <name type="scientific">Thalassovita mangrovi</name>
    <dbReference type="NCBI Taxonomy" id="2692236"/>
    <lineage>
        <taxon>Bacteria</taxon>
        <taxon>Pseudomonadati</taxon>
        <taxon>Pseudomonadota</taxon>
        <taxon>Alphaproteobacteria</taxon>
        <taxon>Rhodobacterales</taxon>
        <taxon>Roseobacteraceae</taxon>
        <taxon>Thalassovita</taxon>
    </lineage>
</organism>
<accession>A0A6L8LLV4</accession>
<dbReference type="RefSeq" id="WP_160974929.1">
    <property type="nucleotide sequence ID" value="NZ_WWEN01000009.1"/>
</dbReference>
<evidence type="ECO:0000256" key="5">
    <source>
        <dbReference type="ARBA" id="ARBA00022692"/>
    </source>
</evidence>
<name>A0A6L8LLV4_9RHOB</name>
<feature type="transmembrane region" description="Helical" evidence="8">
    <location>
        <begin position="42"/>
        <end position="60"/>
    </location>
</feature>
<keyword evidence="3" id="KW-0813">Transport</keyword>
<feature type="transmembrane region" description="Helical" evidence="8">
    <location>
        <begin position="202"/>
        <end position="220"/>
    </location>
</feature>
<comment type="similarity">
    <text evidence="2 8">Belongs to the 4-toluene sulfonate uptake permease (TSUP) (TC 2.A.102) family.</text>
</comment>
<evidence type="ECO:0000256" key="3">
    <source>
        <dbReference type="ARBA" id="ARBA00022448"/>
    </source>
</evidence>
<keyword evidence="4 8" id="KW-1003">Cell membrane</keyword>
<gene>
    <name evidence="9" type="ORF">GR167_17000</name>
</gene>
<protein>
    <recommendedName>
        <fullName evidence="8">Probable membrane transporter protein</fullName>
    </recommendedName>
</protein>
<evidence type="ECO:0000256" key="7">
    <source>
        <dbReference type="ARBA" id="ARBA00023136"/>
    </source>
</evidence>
<feature type="transmembrane region" description="Helical" evidence="8">
    <location>
        <begin position="226"/>
        <end position="244"/>
    </location>
</feature>
<evidence type="ECO:0000256" key="6">
    <source>
        <dbReference type="ARBA" id="ARBA00022989"/>
    </source>
</evidence>
<evidence type="ECO:0000256" key="1">
    <source>
        <dbReference type="ARBA" id="ARBA00004651"/>
    </source>
</evidence>
<keyword evidence="6 8" id="KW-1133">Transmembrane helix</keyword>
<feature type="transmembrane region" description="Helical" evidence="8">
    <location>
        <begin position="128"/>
        <end position="148"/>
    </location>
</feature>
<keyword evidence="7 8" id="KW-0472">Membrane</keyword>
<dbReference type="InterPro" id="IPR002781">
    <property type="entry name" value="TM_pro_TauE-like"/>
</dbReference>
<keyword evidence="5 8" id="KW-0812">Transmembrane</keyword>
<keyword evidence="10" id="KW-1185">Reference proteome</keyword>
<evidence type="ECO:0000313" key="10">
    <source>
        <dbReference type="Proteomes" id="UP000479043"/>
    </source>
</evidence>
<comment type="caution">
    <text evidence="9">The sequence shown here is derived from an EMBL/GenBank/DDBJ whole genome shotgun (WGS) entry which is preliminary data.</text>
</comment>
<dbReference type="PANTHER" id="PTHR30269:SF37">
    <property type="entry name" value="MEMBRANE TRANSPORTER PROTEIN"/>
    <property type="match status" value="1"/>
</dbReference>
<evidence type="ECO:0000256" key="4">
    <source>
        <dbReference type="ARBA" id="ARBA00022475"/>
    </source>
</evidence>
<dbReference type="Proteomes" id="UP000479043">
    <property type="component" value="Unassembled WGS sequence"/>
</dbReference>
<dbReference type="EMBL" id="WWEN01000009">
    <property type="protein sequence ID" value="MYM57017.1"/>
    <property type="molecule type" value="Genomic_DNA"/>
</dbReference>
<dbReference type="AlphaFoldDB" id="A0A6L8LLV4"/>
<evidence type="ECO:0000256" key="8">
    <source>
        <dbReference type="RuleBase" id="RU363041"/>
    </source>
</evidence>
<dbReference type="PANTHER" id="PTHR30269">
    <property type="entry name" value="TRANSMEMBRANE PROTEIN YFCA"/>
    <property type="match status" value="1"/>
</dbReference>
<sequence length="248" mass="26285">MDLATLAIAAAAVVFAGISKGGFGSGAAFASAAILAIVLEPGQAIGIMLPLLMLIDVSTLRPYWKKWSWPEARVLILGSLPGIVAGGWLYQSVDADVFRILIGGIAVAFVAWQLALKLKLIGAPRRAMPVWGGAIAGAVAGFTSFISHAGGPPAAVYLLSRGLGKTPYQATTVLTFWAVNLVKFVPYFLLGIFSVQTFLADLVLAPFALLGAWIGVRLHYQIPERVFFGLTYVLLILTGAKLIWDGVM</sequence>
<feature type="transmembrane region" description="Helical" evidence="8">
    <location>
        <begin position="97"/>
        <end position="116"/>
    </location>
</feature>
<evidence type="ECO:0000256" key="2">
    <source>
        <dbReference type="ARBA" id="ARBA00009142"/>
    </source>
</evidence>
<feature type="transmembrane region" description="Helical" evidence="8">
    <location>
        <begin position="168"/>
        <end position="190"/>
    </location>
</feature>
<comment type="subcellular location">
    <subcellularLocation>
        <location evidence="1 8">Cell membrane</location>
        <topology evidence="1 8">Multi-pass membrane protein</topology>
    </subcellularLocation>
</comment>
<feature type="transmembrane region" description="Helical" evidence="8">
    <location>
        <begin position="72"/>
        <end position="91"/>
    </location>
</feature>
<dbReference type="GO" id="GO:0005886">
    <property type="term" value="C:plasma membrane"/>
    <property type="evidence" value="ECO:0007669"/>
    <property type="project" value="UniProtKB-SubCell"/>
</dbReference>